<evidence type="ECO:0000256" key="2">
    <source>
        <dbReference type="ARBA" id="ARBA00022737"/>
    </source>
</evidence>
<dbReference type="NCBIfam" id="TIGR00756">
    <property type="entry name" value="PPR"/>
    <property type="match status" value="9"/>
</dbReference>
<dbReference type="SMART" id="SM00463">
    <property type="entry name" value="SMR"/>
    <property type="match status" value="1"/>
</dbReference>
<feature type="repeat" description="PPR" evidence="3">
    <location>
        <begin position="583"/>
        <end position="617"/>
    </location>
</feature>
<dbReference type="OrthoDB" id="185373at2759"/>
<dbReference type="STRING" id="69332.A0A388KR19"/>
<dbReference type="PANTHER" id="PTHR47447:SF21">
    <property type="entry name" value="PENTACOTRIPEPTIDE-REPEAT REGION OF PRORP DOMAIN-CONTAINING PROTEIN"/>
    <property type="match status" value="1"/>
</dbReference>
<name>A0A388KR19_CHABU</name>
<evidence type="ECO:0000313" key="6">
    <source>
        <dbReference type="Proteomes" id="UP000265515"/>
    </source>
</evidence>
<feature type="repeat" description="PPR" evidence="3">
    <location>
        <begin position="302"/>
        <end position="336"/>
    </location>
</feature>
<dbReference type="InterPro" id="IPR011990">
    <property type="entry name" value="TPR-like_helical_dom_sf"/>
</dbReference>
<dbReference type="Pfam" id="PF13812">
    <property type="entry name" value="PPR_3"/>
    <property type="match status" value="1"/>
</dbReference>
<dbReference type="PROSITE" id="PS50828">
    <property type="entry name" value="SMR"/>
    <property type="match status" value="1"/>
</dbReference>
<dbReference type="Pfam" id="PF13041">
    <property type="entry name" value="PPR_2"/>
    <property type="match status" value="3"/>
</dbReference>
<evidence type="ECO:0000313" key="5">
    <source>
        <dbReference type="EMBL" id="GBG72448.1"/>
    </source>
</evidence>
<dbReference type="AlphaFoldDB" id="A0A388KR19"/>
<feature type="repeat" description="PPR" evidence="3">
    <location>
        <begin position="618"/>
        <end position="652"/>
    </location>
</feature>
<keyword evidence="2" id="KW-0677">Repeat</keyword>
<dbReference type="InterPro" id="IPR002885">
    <property type="entry name" value="PPR_rpt"/>
</dbReference>
<keyword evidence="6" id="KW-1185">Reference proteome</keyword>
<feature type="domain" description="Smr" evidence="4">
    <location>
        <begin position="919"/>
        <end position="977"/>
    </location>
</feature>
<sequence>MNRFRRFLFSPRKQSCRCNAEHVIYFPDVRKALELQPAKMIECRIAKGTTILRYLLLRGIIGLSEGAGRILSSFAGKEECSTSVMSFLDVDPFRCRCVVHSVGARSLSSAFLKRKGTRDVCWIPCSGGGDQICGDGMDVLRGLGWEFLKSPRRPAAKSHASMLRMLDVIGGRRSLATLASASAVELVEADGTRHDSHTFVCRDADDGDHHAVSGGGVFQFQDKEMGERRQRDMKRKRITTSDALRACGGDNQQFAEVLKRDVGDGDIKKLLSLLTLLKIRGDWEIGLRVFEWIRNQRWYRPDVRFYSRMMNLMGDANQTEKARELFDLMKQEGLQPNIYIYTALTRAYGRIGMIWRGIALLQEMKKSISCKPDIVAYNVLIGACLRGSFWELAEGLLRDLRSNGLSATTITYNTFIAAYGKTGMYKEMEEKLMEMQRAGCRPTGSTFTILINAYGKAGRLDKMKEVFESIHVHKCVASVFVYSAMIDTYGKAGMYKEMEELWAEMKRNGGRANHVTYSTLVDAYGKAGDLAMMEQLKEEMLEAGFPPNKFTYNALINAYGKRGAFEKMEAVFKEMRDNGSDLDSFAFTTMIDAHAKWGNWERVEELLTEMRRSGIPRNRVTYTTLIDSYGKAGRIAEMERTVATMLSEHLSPDPVMYGAMLFAYAKARNVAKMEQIAKKIPAMESSIGAGTHSVMIDAYLAAGMVGKAVRLADCAVKAGLQFDPSVYEMMVDAYAAWGMIGEVDKLISTLEQQCCTSTSFAYMSLIYLYLKAGRYEAAKKKYKQLEQISRGQGLNTSILAKLLVGMANCRRRGEHGSLPLVDCLRGSPSRLFSAVGTLLTVEDRHADGHPDKDWEEECMHTIRSLLLKEDSDRVWPLLNSLVDALWISGLRKRAKLLVWDTSDSLWEGGCEWTPDEWKVDFHGMSAGMALLMLHSWLTNAAERLAAPGAEVPTQVTIITGWGKNSRVEGNSPVKNAVMGKLMESGSPFPAVREDVGWASVSGNEFKAWLEKIREMEAFVLRDERES</sequence>
<feature type="repeat" description="PPR" evidence="3">
    <location>
        <begin position="478"/>
        <end position="512"/>
    </location>
</feature>
<dbReference type="EMBL" id="BFEA01000165">
    <property type="protein sequence ID" value="GBG72448.1"/>
    <property type="molecule type" value="Genomic_DNA"/>
</dbReference>
<protein>
    <recommendedName>
        <fullName evidence="4">Smr domain-containing protein</fullName>
    </recommendedName>
</protein>
<dbReference type="Gene3D" id="3.30.1370.110">
    <property type="match status" value="1"/>
</dbReference>
<dbReference type="Gene3D" id="1.25.40.10">
    <property type="entry name" value="Tetratricopeptide repeat domain"/>
    <property type="match status" value="5"/>
</dbReference>
<comment type="caution">
    <text evidence="5">The sequence shown here is derived from an EMBL/GenBank/DDBJ whole genome shotgun (WGS) entry which is preliminary data.</text>
</comment>
<dbReference type="SUPFAM" id="SSF160443">
    <property type="entry name" value="SMR domain-like"/>
    <property type="match status" value="1"/>
</dbReference>
<accession>A0A388KR19</accession>
<evidence type="ECO:0000259" key="4">
    <source>
        <dbReference type="PROSITE" id="PS50828"/>
    </source>
</evidence>
<dbReference type="Pfam" id="PF01535">
    <property type="entry name" value="PPR"/>
    <property type="match status" value="3"/>
</dbReference>
<evidence type="ECO:0000256" key="3">
    <source>
        <dbReference type="PROSITE-ProRule" id="PRU00708"/>
    </source>
</evidence>
<feature type="repeat" description="PPR" evidence="3">
    <location>
        <begin position="408"/>
        <end position="442"/>
    </location>
</feature>
<dbReference type="OMA" id="ANIRIYS"/>
<feature type="repeat" description="PPR" evidence="3">
    <location>
        <begin position="443"/>
        <end position="477"/>
    </location>
</feature>
<dbReference type="Gramene" id="GBG72448">
    <property type="protein sequence ID" value="GBG72448"/>
    <property type="gene ID" value="CBR_g12023"/>
</dbReference>
<gene>
    <name evidence="5" type="ORF">CBR_g12023</name>
</gene>
<dbReference type="InterPro" id="IPR002625">
    <property type="entry name" value="Smr_dom"/>
</dbReference>
<feature type="repeat" description="PPR" evidence="3">
    <location>
        <begin position="513"/>
        <end position="547"/>
    </location>
</feature>
<proteinExistence type="inferred from homology"/>
<organism evidence="5 6">
    <name type="scientific">Chara braunii</name>
    <name type="common">Braun's stonewort</name>
    <dbReference type="NCBI Taxonomy" id="69332"/>
    <lineage>
        <taxon>Eukaryota</taxon>
        <taxon>Viridiplantae</taxon>
        <taxon>Streptophyta</taxon>
        <taxon>Charophyceae</taxon>
        <taxon>Charales</taxon>
        <taxon>Characeae</taxon>
        <taxon>Chara</taxon>
    </lineage>
</organism>
<dbReference type="PROSITE" id="PS51375">
    <property type="entry name" value="PPR"/>
    <property type="match status" value="9"/>
</dbReference>
<feature type="repeat" description="PPR" evidence="3">
    <location>
        <begin position="373"/>
        <end position="407"/>
    </location>
</feature>
<dbReference type="PANTHER" id="PTHR47447">
    <property type="entry name" value="OS03G0856100 PROTEIN"/>
    <property type="match status" value="1"/>
</dbReference>
<dbReference type="InterPro" id="IPR036063">
    <property type="entry name" value="Smr_dom_sf"/>
</dbReference>
<dbReference type="Proteomes" id="UP000265515">
    <property type="component" value="Unassembled WGS sequence"/>
</dbReference>
<evidence type="ECO:0000256" key="1">
    <source>
        <dbReference type="ARBA" id="ARBA00007626"/>
    </source>
</evidence>
<reference evidence="5 6" key="1">
    <citation type="journal article" date="2018" name="Cell">
        <title>The Chara Genome: Secondary Complexity and Implications for Plant Terrestrialization.</title>
        <authorList>
            <person name="Nishiyama T."/>
            <person name="Sakayama H."/>
            <person name="Vries J.D."/>
            <person name="Buschmann H."/>
            <person name="Saint-Marcoux D."/>
            <person name="Ullrich K.K."/>
            <person name="Haas F.B."/>
            <person name="Vanderstraeten L."/>
            <person name="Becker D."/>
            <person name="Lang D."/>
            <person name="Vosolsobe S."/>
            <person name="Rombauts S."/>
            <person name="Wilhelmsson P.K.I."/>
            <person name="Janitza P."/>
            <person name="Kern R."/>
            <person name="Heyl A."/>
            <person name="Rumpler F."/>
            <person name="Villalobos L.I.A.C."/>
            <person name="Clay J.M."/>
            <person name="Skokan R."/>
            <person name="Toyoda A."/>
            <person name="Suzuki Y."/>
            <person name="Kagoshima H."/>
            <person name="Schijlen E."/>
            <person name="Tajeshwar N."/>
            <person name="Catarino B."/>
            <person name="Hetherington A.J."/>
            <person name="Saltykova A."/>
            <person name="Bonnot C."/>
            <person name="Breuninger H."/>
            <person name="Symeonidi A."/>
            <person name="Radhakrishnan G.V."/>
            <person name="Van Nieuwerburgh F."/>
            <person name="Deforce D."/>
            <person name="Chang C."/>
            <person name="Karol K.G."/>
            <person name="Hedrich R."/>
            <person name="Ulvskov P."/>
            <person name="Glockner G."/>
            <person name="Delwiche C.F."/>
            <person name="Petrasek J."/>
            <person name="Van de Peer Y."/>
            <person name="Friml J."/>
            <person name="Beilby M."/>
            <person name="Dolan L."/>
            <person name="Kohara Y."/>
            <person name="Sugano S."/>
            <person name="Fujiyama A."/>
            <person name="Delaux P.-M."/>
            <person name="Quint M."/>
            <person name="TheiBen G."/>
            <person name="Hagemann M."/>
            <person name="Harholt J."/>
            <person name="Dunand C."/>
            <person name="Zachgo S."/>
            <person name="Langdale J."/>
            <person name="Maumus F."/>
            <person name="Straeten D.V.D."/>
            <person name="Gould S.B."/>
            <person name="Rensing S.A."/>
        </authorList>
    </citation>
    <scope>NUCLEOTIDE SEQUENCE [LARGE SCALE GENOMIC DNA]</scope>
    <source>
        <strain evidence="5 6">S276</strain>
    </source>
</reference>
<comment type="similarity">
    <text evidence="1">Belongs to the PPR family. P subfamily.</text>
</comment>
<feature type="repeat" description="PPR" evidence="3">
    <location>
        <begin position="548"/>
        <end position="582"/>
    </location>
</feature>